<comment type="caution">
    <text evidence="1">The sequence shown here is derived from an EMBL/GenBank/DDBJ whole genome shotgun (WGS) entry which is preliminary data.</text>
</comment>
<dbReference type="EMBL" id="JAHLFU010000278">
    <property type="protein sequence ID" value="MBU3854742.1"/>
    <property type="molecule type" value="Genomic_DNA"/>
</dbReference>
<reference evidence="1" key="1">
    <citation type="journal article" date="2021" name="PeerJ">
        <title>Extensive microbial diversity within the chicken gut microbiome revealed by metagenomics and culture.</title>
        <authorList>
            <person name="Gilroy R."/>
            <person name="Ravi A."/>
            <person name="Getino M."/>
            <person name="Pursley I."/>
            <person name="Horton D.L."/>
            <person name="Alikhan N.F."/>
            <person name="Baker D."/>
            <person name="Gharbi K."/>
            <person name="Hall N."/>
            <person name="Watson M."/>
            <person name="Adriaenssens E.M."/>
            <person name="Foster-Nyarko E."/>
            <person name="Jarju S."/>
            <person name="Secka A."/>
            <person name="Antonio M."/>
            <person name="Oren A."/>
            <person name="Chaudhuri R.R."/>
            <person name="La Ragione R."/>
            <person name="Hildebrand F."/>
            <person name="Pallen M.J."/>
        </authorList>
    </citation>
    <scope>NUCLEOTIDE SEQUENCE</scope>
    <source>
        <strain evidence="1">G3-2149</strain>
    </source>
</reference>
<evidence type="ECO:0000313" key="2">
    <source>
        <dbReference type="Proteomes" id="UP000823865"/>
    </source>
</evidence>
<name>A0A9E2L823_9BACT</name>
<sequence length="48" mass="5313">MIKYFFIVVLGAASRNKKNDRVIFFRLVVHGVGECSAQPHITPGGKNP</sequence>
<reference evidence="1" key="2">
    <citation type="submission" date="2021-04" db="EMBL/GenBank/DDBJ databases">
        <authorList>
            <person name="Gilroy R."/>
        </authorList>
    </citation>
    <scope>NUCLEOTIDE SEQUENCE</scope>
    <source>
        <strain evidence="1">G3-2149</strain>
    </source>
</reference>
<evidence type="ECO:0000313" key="1">
    <source>
        <dbReference type="EMBL" id="MBU3854742.1"/>
    </source>
</evidence>
<dbReference type="Proteomes" id="UP000823865">
    <property type="component" value="Unassembled WGS sequence"/>
</dbReference>
<dbReference type="AlphaFoldDB" id="A0A9E2L823"/>
<organism evidence="1 2">
    <name type="scientific">Candidatus Paraprevotella stercoravium</name>
    <dbReference type="NCBI Taxonomy" id="2838725"/>
    <lineage>
        <taxon>Bacteria</taxon>
        <taxon>Pseudomonadati</taxon>
        <taxon>Bacteroidota</taxon>
        <taxon>Bacteroidia</taxon>
        <taxon>Bacteroidales</taxon>
        <taxon>Prevotellaceae</taxon>
        <taxon>Paraprevotella</taxon>
    </lineage>
</organism>
<protein>
    <submittedName>
        <fullName evidence="1">Uncharacterized protein</fullName>
    </submittedName>
</protein>
<accession>A0A9E2L823</accession>
<proteinExistence type="predicted"/>
<gene>
    <name evidence="1" type="ORF">H9789_13205</name>
</gene>